<dbReference type="VEuPathDB" id="FungiDB:PV08_00972"/>
<proteinExistence type="predicted"/>
<accession>A0A0D2A6K0</accession>
<dbReference type="GeneID" id="27328055"/>
<evidence type="ECO:0000313" key="2">
    <source>
        <dbReference type="Proteomes" id="UP000053328"/>
    </source>
</evidence>
<dbReference type="RefSeq" id="XP_016240613.1">
    <property type="nucleotide sequence ID" value="XM_016375337.1"/>
</dbReference>
<dbReference type="EMBL" id="KN847492">
    <property type="protein sequence ID" value="KIW20397.1"/>
    <property type="molecule type" value="Genomic_DNA"/>
</dbReference>
<dbReference type="OrthoDB" id="10254945at2759"/>
<gene>
    <name evidence="1" type="ORF">PV08_00972</name>
</gene>
<reference evidence="1 2" key="1">
    <citation type="submission" date="2015-01" db="EMBL/GenBank/DDBJ databases">
        <title>The Genome Sequence of Exophiala spinifera CBS89968.</title>
        <authorList>
            <consortium name="The Broad Institute Genomics Platform"/>
            <person name="Cuomo C."/>
            <person name="de Hoog S."/>
            <person name="Gorbushina A."/>
            <person name="Stielow B."/>
            <person name="Teixiera M."/>
            <person name="Abouelleil A."/>
            <person name="Chapman S.B."/>
            <person name="Priest M."/>
            <person name="Young S.K."/>
            <person name="Wortman J."/>
            <person name="Nusbaum C."/>
            <person name="Birren B."/>
        </authorList>
    </citation>
    <scope>NUCLEOTIDE SEQUENCE [LARGE SCALE GENOMIC DNA]</scope>
    <source>
        <strain evidence="1 2">CBS 89968</strain>
    </source>
</reference>
<evidence type="ECO:0000313" key="1">
    <source>
        <dbReference type="EMBL" id="KIW20397.1"/>
    </source>
</evidence>
<name>A0A0D2A6K0_9EURO</name>
<dbReference type="AlphaFoldDB" id="A0A0D2A6K0"/>
<organism evidence="1 2">
    <name type="scientific">Exophiala spinifera</name>
    <dbReference type="NCBI Taxonomy" id="91928"/>
    <lineage>
        <taxon>Eukaryota</taxon>
        <taxon>Fungi</taxon>
        <taxon>Dikarya</taxon>
        <taxon>Ascomycota</taxon>
        <taxon>Pezizomycotina</taxon>
        <taxon>Eurotiomycetes</taxon>
        <taxon>Chaetothyriomycetidae</taxon>
        <taxon>Chaetothyriales</taxon>
        <taxon>Herpotrichiellaceae</taxon>
        <taxon>Exophiala</taxon>
    </lineage>
</organism>
<protein>
    <submittedName>
        <fullName evidence="1">Uncharacterized protein</fullName>
    </submittedName>
</protein>
<sequence length="353" mass="41133">MSNDGDGQLLDGFPIHPLWRYSNFRNVTFKREPETHPNLYEIDEPENNIDEVVYDRMKPGLRLATLFLEQATPELARIYYAGLEPVANAAGHPGQRLREWRDTPAKQRALNNELTRVAKWYRITKLEDQGGDPQDVCPHIKEDTAVTDLEYAPGHTRPLPIFWPRTSMSEVWQAFFERRDWDTIGETEKEIRLLLLAVTLIHELAHVVWFHRLTAKYVLARKRGPQDFSDLDFNESEPMFEGRPWAECGYVIEETMLGGFLSYSNSVRNMNTPAGFSIPPTDRVLFTRKWWTAPGQGVWRVNAVKPYWISEFFSEDTWERDTNGTFLGNFYLVRERLDEAYQGLRYTLVNAPI</sequence>
<keyword evidence="2" id="KW-1185">Reference proteome</keyword>
<dbReference type="Proteomes" id="UP000053328">
    <property type="component" value="Unassembled WGS sequence"/>
</dbReference>
<dbReference type="HOGENOM" id="CLU_785347_0_0_1"/>